<sequence>MATVGENMPADDEFAARGMVERLVPLPEFRRATAVLAEVGLNASTYDHVVQGISDALLPIVGAQSVGIAIWSDAKRYLQLVPGSFGASADMVASSQVDATDRRSGAARVISTGQAYYTNDAVGEIPGFEGWMRGFGIDQLLTAPLVTGGVSNGVLHVANRHSGFIPANLAQVETLAPFVAAAVEHVRRRTALRKSEALSKIVAETASSIAGGRTLEHVAAGPLRRYQEAAGCVALAISFASDQSPRIFSCKSDVPDQAIEDFVREAPQNRPRIWLQLLRPVGVGDAGASAVHVPVVVGGKRQATLSLLRIPGVPFSRAEQWSIQRLTNVIALAWATESYELGKAHVARVQERQRIADDLHDHVAQILFSAKLTLQSLSEDLDATDAAAAPVNRARELLVRSELALRDSIDHLTVTESEFLVDRLRSVVAQVEEEFQIPIRLEINDADFPTLENIAPQVADAALRAAREGMVNAAKHAGPCRVTVVLKPAGDHRFLVAVIDDGLGTSANRSDGHGLSAIRRLIRQFGGSVRLSRNEPPLMRFEVILPLSE</sequence>
<dbReference type="Gene3D" id="3.30.450.40">
    <property type="match status" value="1"/>
</dbReference>
<keyword evidence="2 5" id="KW-0418">Kinase</keyword>
<evidence type="ECO:0000313" key="6">
    <source>
        <dbReference type="Proteomes" id="UP000247591"/>
    </source>
</evidence>
<comment type="caution">
    <text evidence="5">The sequence shown here is derived from an EMBL/GenBank/DDBJ whole genome shotgun (WGS) entry which is preliminary data.</text>
</comment>
<evidence type="ECO:0000256" key="2">
    <source>
        <dbReference type="ARBA" id="ARBA00022777"/>
    </source>
</evidence>
<dbReference type="SMART" id="SM00387">
    <property type="entry name" value="HATPase_c"/>
    <property type="match status" value="1"/>
</dbReference>
<dbReference type="Pfam" id="PF13185">
    <property type="entry name" value="GAF_2"/>
    <property type="match status" value="1"/>
</dbReference>
<dbReference type="SUPFAM" id="SSF55781">
    <property type="entry name" value="GAF domain-like"/>
    <property type="match status" value="1"/>
</dbReference>
<dbReference type="PANTHER" id="PTHR24421:SF61">
    <property type="entry name" value="OXYGEN SENSOR HISTIDINE KINASE NREB"/>
    <property type="match status" value="1"/>
</dbReference>
<dbReference type="AlphaFoldDB" id="A0A318RBI7"/>
<evidence type="ECO:0000256" key="3">
    <source>
        <dbReference type="ARBA" id="ARBA00023012"/>
    </source>
</evidence>
<dbReference type="InterPro" id="IPR036890">
    <property type="entry name" value="HATPase_C_sf"/>
</dbReference>
<keyword evidence="1" id="KW-0808">Transferase</keyword>
<dbReference type="InterPro" id="IPR003594">
    <property type="entry name" value="HATPase_dom"/>
</dbReference>
<dbReference type="GO" id="GO:0016020">
    <property type="term" value="C:membrane"/>
    <property type="evidence" value="ECO:0007669"/>
    <property type="project" value="InterPro"/>
</dbReference>
<dbReference type="InterPro" id="IPR003018">
    <property type="entry name" value="GAF"/>
</dbReference>
<reference evidence="5 6" key="1">
    <citation type="submission" date="2018-06" db="EMBL/GenBank/DDBJ databases">
        <title>Genomic Encyclopedia of Type Strains, Phase IV (KMG-IV): sequencing the most valuable type-strain genomes for metagenomic binning, comparative biology and taxonomic classification.</title>
        <authorList>
            <person name="Goeker M."/>
        </authorList>
    </citation>
    <scope>NUCLEOTIDE SEQUENCE [LARGE SCALE GENOMIC DNA]</scope>
    <source>
        <strain evidence="5 6">DSM 45521</strain>
    </source>
</reference>
<keyword evidence="3" id="KW-0902">Two-component regulatory system</keyword>
<accession>A0A318RBI7</accession>
<dbReference type="OrthoDB" id="227596at2"/>
<dbReference type="InterPro" id="IPR029016">
    <property type="entry name" value="GAF-like_dom_sf"/>
</dbReference>
<proteinExistence type="predicted"/>
<name>A0A318RBI7_WILLI</name>
<dbReference type="Pfam" id="PF07730">
    <property type="entry name" value="HisKA_3"/>
    <property type="match status" value="1"/>
</dbReference>
<dbReference type="RefSeq" id="WP_110472475.1">
    <property type="nucleotide sequence ID" value="NZ_QJSP01000022.1"/>
</dbReference>
<dbReference type="Gene3D" id="3.30.565.10">
    <property type="entry name" value="Histidine kinase-like ATPase, C-terminal domain"/>
    <property type="match status" value="1"/>
</dbReference>
<dbReference type="SUPFAM" id="SSF55874">
    <property type="entry name" value="ATPase domain of HSP90 chaperone/DNA topoisomerase II/histidine kinase"/>
    <property type="match status" value="1"/>
</dbReference>
<dbReference type="InterPro" id="IPR011712">
    <property type="entry name" value="Sig_transdc_His_kin_sub3_dim/P"/>
</dbReference>
<evidence type="ECO:0000259" key="4">
    <source>
        <dbReference type="SMART" id="SM00387"/>
    </source>
</evidence>
<keyword evidence="6" id="KW-1185">Reference proteome</keyword>
<gene>
    <name evidence="5" type="ORF">DFR67_12241</name>
</gene>
<organism evidence="5 6">
    <name type="scientific">Williamsia limnetica</name>
    <dbReference type="NCBI Taxonomy" id="882452"/>
    <lineage>
        <taxon>Bacteria</taxon>
        <taxon>Bacillati</taxon>
        <taxon>Actinomycetota</taxon>
        <taxon>Actinomycetes</taxon>
        <taxon>Mycobacteriales</taxon>
        <taxon>Nocardiaceae</taxon>
        <taxon>Williamsia</taxon>
    </lineage>
</organism>
<dbReference type="Proteomes" id="UP000247591">
    <property type="component" value="Unassembled WGS sequence"/>
</dbReference>
<dbReference type="GO" id="GO:0046983">
    <property type="term" value="F:protein dimerization activity"/>
    <property type="evidence" value="ECO:0007669"/>
    <property type="project" value="InterPro"/>
</dbReference>
<dbReference type="InterPro" id="IPR050482">
    <property type="entry name" value="Sensor_HK_TwoCompSys"/>
</dbReference>
<evidence type="ECO:0000313" key="5">
    <source>
        <dbReference type="EMBL" id="PYE12457.1"/>
    </source>
</evidence>
<dbReference type="GO" id="GO:0000155">
    <property type="term" value="F:phosphorelay sensor kinase activity"/>
    <property type="evidence" value="ECO:0007669"/>
    <property type="project" value="InterPro"/>
</dbReference>
<dbReference type="Gene3D" id="1.20.5.1930">
    <property type="match status" value="1"/>
</dbReference>
<protein>
    <submittedName>
        <fullName evidence="5">Histidine kinase</fullName>
    </submittedName>
</protein>
<feature type="domain" description="Histidine kinase/HSP90-like ATPase" evidence="4">
    <location>
        <begin position="457"/>
        <end position="549"/>
    </location>
</feature>
<evidence type="ECO:0000256" key="1">
    <source>
        <dbReference type="ARBA" id="ARBA00022679"/>
    </source>
</evidence>
<dbReference type="PANTHER" id="PTHR24421">
    <property type="entry name" value="NITRATE/NITRITE SENSOR PROTEIN NARX-RELATED"/>
    <property type="match status" value="1"/>
</dbReference>
<dbReference type="EMBL" id="QJSP01000022">
    <property type="protein sequence ID" value="PYE12457.1"/>
    <property type="molecule type" value="Genomic_DNA"/>
</dbReference>